<evidence type="ECO:0000256" key="1">
    <source>
        <dbReference type="SAM" id="Phobius"/>
    </source>
</evidence>
<accession>A0A2R4W047</accession>
<dbReference type="EMBL" id="CP020921">
    <property type="protein sequence ID" value="AWB10060.1"/>
    <property type="molecule type" value="Genomic_DNA"/>
</dbReference>
<protein>
    <recommendedName>
        <fullName evidence="5">Zinc ribbon domain-containing protein</fullName>
    </recommendedName>
</protein>
<feature type="chain" id="PRO_5015329288" description="Zinc ribbon domain-containing protein" evidence="2">
    <location>
        <begin position="28"/>
        <end position="276"/>
    </location>
</feature>
<evidence type="ECO:0008006" key="5">
    <source>
        <dbReference type="Google" id="ProtNLM"/>
    </source>
</evidence>
<evidence type="ECO:0000313" key="4">
    <source>
        <dbReference type="Proteomes" id="UP000244792"/>
    </source>
</evidence>
<keyword evidence="1" id="KW-0812">Transmembrane</keyword>
<feature type="signal peptide" evidence="2">
    <location>
        <begin position="1"/>
        <end position="27"/>
    </location>
</feature>
<keyword evidence="4" id="KW-1185">Reference proteome</keyword>
<dbReference type="KEGG" id="taci:TDSAC_0691"/>
<sequence length="276" mass="31389">MKLKFFWAIILSLYIFSTLFNSTNARANDQLQVNLSITGNEKPDGNYSSLSSISVHVKADSNLMEEIIQNTPDYGPVLESWLKLGNKPPITGPKLIYRLNFYSPDSRSLYSTDIVFFARKYSVVSDNGQKRPVTEVVDETNIVIPVQTEVNGTYKLIISQGNKPIFVKNIVLEKDNTEKQAMTEKTTPTNEKINKPEKINNFSDFIPILFTIFGILLIVLSFFIIVLAIKKFPRKPEAKCPFCHKTLFDKDDTFCCYCGALLKPEKKQNNHENENA</sequence>
<keyword evidence="1" id="KW-0472">Membrane</keyword>
<name>A0A2R4W047_THEAF</name>
<keyword evidence="2" id="KW-0732">Signal</keyword>
<evidence type="ECO:0000256" key="2">
    <source>
        <dbReference type="SAM" id="SignalP"/>
    </source>
</evidence>
<proteinExistence type="predicted"/>
<dbReference type="Proteomes" id="UP000244792">
    <property type="component" value="Chromosome"/>
</dbReference>
<evidence type="ECO:0000313" key="3">
    <source>
        <dbReference type="EMBL" id="AWB10060.1"/>
    </source>
</evidence>
<keyword evidence="1" id="KW-1133">Transmembrane helix</keyword>
<organism evidence="3 4">
    <name type="scientific">Thermodesulfobium acidiphilum</name>
    <dbReference type="NCBI Taxonomy" id="1794699"/>
    <lineage>
        <taxon>Bacteria</taxon>
        <taxon>Pseudomonadati</taxon>
        <taxon>Thermodesulfobiota</taxon>
        <taxon>Thermodesulfobiia</taxon>
        <taxon>Thermodesulfobiales</taxon>
        <taxon>Thermodesulfobiaceae</taxon>
        <taxon>Thermodesulfobium</taxon>
    </lineage>
</organism>
<feature type="transmembrane region" description="Helical" evidence="1">
    <location>
        <begin position="205"/>
        <end position="229"/>
    </location>
</feature>
<gene>
    <name evidence="3" type="ORF">TDSAC_0691</name>
</gene>
<dbReference type="RefSeq" id="WP_108308891.1">
    <property type="nucleotide sequence ID" value="NZ_CP020921.1"/>
</dbReference>
<dbReference type="AlphaFoldDB" id="A0A2R4W047"/>
<dbReference type="OrthoDB" id="1651409at2"/>
<reference evidence="3 4" key="1">
    <citation type="submission" date="2017-04" db="EMBL/GenBank/DDBJ databases">
        <title>Genomic insights into metabolism of Thermodesulfobium acidiphilum.</title>
        <authorList>
            <person name="Toshchakov S.V."/>
            <person name="Frolov E.N."/>
            <person name="Kublanov I.V."/>
            <person name="Samarov N.I."/>
            <person name="Novikov A."/>
            <person name="Lebedinsky A.V."/>
            <person name="Bonch-Osmolovskaya E.A."/>
            <person name="Chernyh N.A."/>
        </authorList>
    </citation>
    <scope>NUCLEOTIDE SEQUENCE [LARGE SCALE GENOMIC DNA]</scope>
    <source>
        <strain evidence="3 4">3127-1</strain>
    </source>
</reference>